<dbReference type="EMBL" id="CYXZ01000017">
    <property type="protein sequence ID" value="CUN19031.1"/>
    <property type="molecule type" value="Genomic_DNA"/>
</dbReference>
<keyword evidence="1" id="KW-0812">Transmembrane</keyword>
<organism evidence="2 7">
    <name type="scientific">Roseburia intestinalis</name>
    <dbReference type="NCBI Taxonomy" id="166486"/>
    <lineage>
        <taxon>Bacteria</taxon>
        <taxon>Bacillati</taxon>
        <taxon>Bacillota</taxon>
        <taxon>Clostridia</taxon>
        <taxon>Lachnospirales</taxon>
        <taxon>Lachnospiraceae</taxon>
        <taxon>Roseburia</taxon>
    </lineage>
</organism>
<dbReference type="EMBL" id="QRQN01000012">
    <property type="protein sequence ID" value="RHN07469.1"/>
    <property type="molecule type" value="Genomic_DNA"/>
</dbReference>
<evidence type="ECO:0000313" key="8">
    <source>
        <dbReference type="Proteomes" id="UP000283586"/>
    </source>
</evidence>
<dbReference type="Proteomes" id="UP000283586">
    <property type="component" value="Unassembled WGS sequence"/>
</dbReference>
<evidence type="ECO:0000313" key="9">
    <source>
        <dbReference type="Proteomes" id="UP000284465"/>
    </source>
</evidence>
<proteinExistence type="predicted"/>
<dbReference type="Proteomes" id="UP000095350">
    <property type="component" value="Unassembled WGS sequence"/>
</dbReference>
<dbReference type="PaxDb" id="166486-ERS852572_02353"/>
<name>A0A173UVG6_9FIRM</name>
<keyword evidence="1" id="KW-1133">Transmembrane helix</keyword>
<dbReference type="RefSeq" id="WP_006857828.1">
    <property type="nucleotide sequence ID" value="NZ_CABIYH010000017.1"/>
</dbReference>
<evidence type="ECO:0000313" key="2">
    <source>
        <dbReference type="EMBL" id="CUN19031.1"/>
    </source>
</evidence>
<reference evidence="4 11" key="4">
    <citation type="submission" date="2019-10" db="EMBL/GenBank/DDBJ databases">
        <title>Roseburia spp. ameliorate alcoholic fatty liver via restoration of gut barrier function.</title>
        <authorList>
            <person name="Seo B."/>
            <person name="Ko G."/>
        </authorList>
    </citation>
    <scope>NUCLEOTIDE SEQUENCE [LARGE SCALE GENOMIC DNA]</scope>
    <source>
        <strain evidence="4 11">SNUG30017</strain>
    </source>
</reference>
<evidence type="ECO:0000313" key="7">
    <source>
        <dbReference type="Proteomes" id="UP000095350"/>
    </source>
</evidence>
<evidence type="ECO:0000313" key="6">
    <source>
        <dbReference type="EMBL" id="RHN07469.1"/>
    </source>
</evidence>
<dbReference type="EMBL" id="WNAJ01000004">
    <property type="protein sequence ID" value="MTR84520.1"/>
    <property type="molecule type" value="Genomic_DNA"/>
</dbReference>
<feature type="transmembrane region" description="Helical" evidence="1">
    <location>
        <begin position="171"/>
        <end position="192"/>
    </location>
</feature>
<protein>
    <submittedName>
        <fullName evidence="2">Uncharacterized protein</fullName>
    </submittedName>
</protein>
<evidence type="ECO:0000313" key="4">
    <source>
        <dbReference type="EMBL" id="MVQ45361.1"/>
    </source>
</evidence>
<dbReference type="AlphaFoldDB" id="A0A173UVG6"/>
<dbReference type="Proteomes" id="UP000284465">
    <property type="component" value="Unassembled WGS sequence"/>
</dbReference>
<reference evidence="8 9" key="2">
    <citation type="submission" date="2018-08" db="EMBL/GenBank/DDBJ databases">
        <title>A genome reference for cultivated species of the human gut microbiota.</title>
        <authorList>
            <person name="Zou Y."/>
            <person name="Xue W."/>
            <person name="Luo G."/>
        </authorList>
    </citation>
    <scope>NUCLEOTIDE SEQUENCE [LARGE SCALE GENOMIC DNA]</scope>
    <source>
        <strain evidence="6 8">AF31-21AC</strain>
        <strain evidence="5 9">AM43-11</strain>
    </source>
</reference>
<evidence type="ECO:0000313" key="11">
    <source>
        <dbReference type="Proteomes" id="UP000479531"/>
    </source>
</evidence>
<reference evidence="3 10" key="3">
    <citation type="journal article" date="2019" name="Nat. Med.">
        <title>A library of human gut bacterial isolates paired with longitudinal multiomics data enables mechanistic microbiome research.</title>
        <authorList>
            <person name="Poyet M."/>
            <person name="Groussin M."/>
            <person name="Gibbons S.M."/>
            <person name="Avila-Pacheco J."/>
            <person name="Jiang X."/>
            <person name="Kearney S.M."/>
            <person name="Perrotta A.R."/>
            <person name="Berdy B."/>
            <person name="Zhao S."/>
            <person name="Lieberman T.D."/>
            <person name="Swanson P.K."/>
            <person name="Smith M."/>
            <person name="Roesemann S."/>
            <person name="Alexander J.E."/>
            <person name="Rich S.A."/>
            <person name="Livny J."/>
            <person name="Vlamakis H."/>
            <person name="Clish C."/>
            <person name="Bullock K."/>
            <person name="Deik A."/>
            <person name="Scott J."/>
            <person name="Pierce K.A."/>
            <person name="Xavier R.J."/>
            <person name="Alm E.J."/>
        </authorList>
    </citation>
    <scope>NUCLEOTIDE SEQUENCE [LARGE SCALE GENOMIC DNA]</scope>
    <source>
        <strain evidence="3 10">BIOML-A1</strain>
    </source>
</reference>
<evidence type="ECO:0000256" key="1">
    <source>
        <dbReference type="SAM" id="Phobius"/>
    </source>
</evidence>
<dbReference type="STRING" id="166486.ERS852572_02353"/>
<dbReference type="GeneID" id="61433582"/>
<dbReference type="EMBL" id="QSFP01000002">
    <property type="protein sequence ID" value="RHA69822.1"/>
    <property type="molecule type" value="Genomic_DNA"/>
</dbReference>
<keyword evidence="1" id="KW-0472">Membrane</keyword>
<evidence type="ECO:0000313" key="3">
    <source>
        <dbReference type="EMBL" id="MTR84520.1"/>
    </source>
</evidence>
<feature type="transmembrane region" description="Helical" evidence="1">
    <location>
        <begin position="198"/>
        <end position="217"/>
    </location>
</feature>
<accession>A0A173UVG6</accession>
<reference evidence="2 7" key="1">
    <citation type="submission" date="2015-09" db="EMBL/GenBank/DDBJ databases">
        <authorList>
            <consortium name="Pathogen Informatics"/>
        </authorList>
    </citation>
    <scope>NUCLEOTIDE SEQUENCE [LARGE SCALE GENOMIC DNA]</scope>
    <source>
        <strain evidence="2 7">2789STDY5834960</strain>
    </source>
</reference>
<gene>
    <name evidence="5" type="ORF">DW927_03160</name>
    <name evidence="6" type="ORF">DWZ31_10810</name>
    <name evidence="2" type="ORF">ERS852572_02353</name>
    <name evidence="4" type="ORF">GCK47_06525</name>
    <name evidence="3" type="ORF">GMD50_05490</name>
</gene>
<evidence type="ECO:0000313" key="10">
    <source>
        <dbReference type="Proteomes" id="UP000478483"/>
    </source>
</evidence>
<dbReference type="Proteomes" id="UP000479531">
    <property type="component" value="Unassembled WGS sequence"/>
</dbReference>
<dbReference type="Proteomes" id="UP000478483">
    <property type="component" value="Unassembled WGS sequence"/>
</dbReference>
<dbReference type="OrthoDB" id="9772748at2"/>
<evidence type="ECO:0000313" key="5">
    <source>
        <dbReference type="EMBL" id="RHA69822.1"/>
    </source>
</evidence>
<sequence>MKFFDRWKKRSFEEKMDDLSQTVLTENNIKDPKQVEQYVVERLEQMIDITREIEEEKSEYRTVTSYLNDVQKLEDLPEPEKKKIADVAQNVVQLNSARNIFLNSEKKLTDAQFTQLQQEEKTMPDAIKRLSSNEIYQDTIKKDMKYLEREKSRWLLHREYLMHQQKSLKNLLYIILAIVAAVAVTLITLQLGFKVDTYYAWMVLIFVTAVAVCADYLKMLHNDSEIKLAERSANKAILLLNKVKFKYVNITNAIDYACEKYHVRRASELNQLWQYYMDAVREREKYQRTNEDLEYFNGRLVRALNQYQLYDAQVWITQAAALIDPREMVEVKHGLILRRQKLRDRMEYNVEEMKNQREEALKLSSKAGSMKPQIDEIINAIDRLMETM</sequence>
<dbReference type="EMBL" id="WGGT01000006">
    <property type="protein sequence ID" value="MVQ45361.1"/>
    <property type="molecule type" value="Genomic_DNA"/>
</dbReference>